<protein>
    <submittedName>
        <fullName evidence="1">Uncharacterized protein</fullName>
    </submittedName>
</protein>
<name>A0A1M5JGB6_9FLAO</name>
<sequence length="236" mass="26979">MRNIFILLLLLTVSISFSQEKIIEIDYTVDYVVPNKKTQSMDTISIGYNKEGKFLWTNSDALAKKFTENNFMSKVNSNNGASVDLVYDALDNRFLLSMLIGNSEFFANMDIESVVPIDDKDGFHENISLITTPISITESLFGKELSVYEFYPREEPNEGLRILFDESLPCKNNTYVSGIINLMLNMTQSTGKIDFDLPEGLFLKAYDFDDNLLIEAINLDTNKKTLFINYNFQIKE</sequence>
<dbReference type="Proteomes" id="UP000184522">
    <property type="component" value="Unassembled WGS sequence"/>
</dbReference>
<evidence type="ECO:0000313" key="2">
    <source>
        <dbReference type="Proteomes" id="UP000184522"/>
    </source>
</evidence>
<accession>A0A1M5JGB6</accession>
<dbReference type="OrthoDB" id="1436237at2"/>
<keyword evidence="2" id="KW-1185">Reference proteome</keyword>
<dbReference type="STRING" id="1089305.SAMN05444148_0015"/>
<reference evidence="2" key="1">
    <citation type="submission" date="2016-11" db="EMBL/GenBank/DDBJ databases">
        <authorList>
            <person name="Varghese N."/>
            <person name="Submissions S."/>
        </authorList>
    </citation>
    <scope>NUCLEOTIDE SEQUENCE [LARGE SCALE GENOMIC DNA]</scope>
    <source>
        <strain evidence="2">DSM 25330</strain>
    </source>
</reference>
<evidence type="ECO:0000313" key="1">
    <source>
        <dbReference type="EMBL" id="SHG39587.1"/>
    </source>
</evidence>
<gene>
    <name evidence="1" type="ORF">SAMN05444148_0015</name>
</gene>
<dbReference type="AlphaFoldDB" id="A0A1M5JGB6"/>
<dbReference type="RefSeq" id="WP_073081351.1">
    <property type="nucleotide sequence ID" value="NZ_FQWS01000001.1"/>
</dbReference>
<proteinExistence type="predicted"/>
<organism evidence="1 2">
    <name type="scientific">Winogradskyella jejuensis</name>
    <dbReference type="NCBI Taxonomy" id="1089305"/>
    <lineage>
        <taxon>Bacteria</taxon>
        <taxon>Pseudomonadati</taxon>
        <taxon>Bacteroidota</taxon>
        <taxon>Flavobacteriia</taxon>
        <taxon>Flavobacteriales</taxon>
        <taxon>Flavobacteriaceae</taxon>
        <taxon>Winogradskyella</taxon>
    </lineage>
</organism>
<dbReference type="EMBL" id="FQWS01000001">
    <property type="protein sequence ID" value="SHG39587.1"/>
    <property type="molecule type" value="Genomic_DNA"/>
</dbReference>